<dbReference type="OrthoDB" id="3863715at2759"/>
<protein>
    <submittedName>
        <fullName evidence="1">Transposon Ty3-G Gag-Pol polyprotein</fullName>
    </submittedName>
</protein>
<keyword evidence="2" id="KW-1185">Reference proteome</keyword>
<reference evidence="1" key="1">
    <citation type="submission" date="2020-08" db="EMBL/GenBank/DDBJ databases">
        <title>Multicomponent nature underlies the extraordinary mechanical properties of spider dragline silk.</title>
        <authorList>
            <person name="Kono N."/>
            <person name="Nakamura H."/>
            <person name="Mori M."/>
            <person name="Yoshida Y."/>
            <person name="Ohtoshi R."/>
            <person name="Malay A.D."/>
            <person name="Moran D.A.P."/>
            <person name="Tomita M."/>
            <person name="Numata K."/>
            <person name="Arakawa K."/>
        </authorList>
    </citation>
    <scope>NUCLEOTIDE SEQUENCE</scope>
</reference>
<comment type="caution">
    <text evidence="1">The sequence shown here is derived from an EMBL/GenBank/DDBJ whole genome shotgun (WGS) entry which is preliminary data.</text>
</comment>
<accession>A0A8X6T455</accession>
<sequence>MVFITDEDHYSLTWHVEPNKHLNFKVVIGADILKQASLNFTQNGVEFYKHEGKIWLMQISELHLEIELDLRHIVDSQIKKDLTRMIFSYKLEKTEPTDVSMRIILKDDISVYQTAHSLPFVENQKVDKHVE</sequence>
<organism evidence="1 2">
    <name type="scientific">Nephila pilipes</name>
    <name type="common">Giant wood spider</name>
    <name type="synonym">Nephila maculata</name>
    <dbReference type="NCBI Taxonomy" id="299642"/>
    <lineage>
        <taxon>Eukaryota</taxon>
        <taxon>Metazoa</taxon>
        <taxon>Ecdysozoa</taxon>
        <taxon>Arthropoda</taxon>
        <taxon>Chelicerata</taxon>
        <taxon>Arachnida</taxon>
        <taxon>Araneae</taxon>
        <taxon>Araneomorphae</taxon>
        <taxon>Entelegynae</taxon>
        <taxon>Araneoidea</taxon>
        <taxon>Nephilidae</taxon>
        <taxon>Nephila</taxon>
    </lineage>
</organism>
<name>A0A8X6T455_NEPPI</name>
<gene>
    <name evidence="1" type="primary">TY3B-G_834</name>
    <name evidence="1" type="ORF">NPIL_611651</name>
</gene>
<evidence type="ECO:0000313" key="2">
    <source>
        <dbReference type="Proteomes" id="UP000887013"/>
    </source>
</evidence>
<dbReference type="AlphaFoldDB" id="A0A8X6T455"/>
<dbReference type="Proteomes" id="UP000887013">
    <property type="component" value="Unassembled WGS sequence"/>
</dbReference>
<evidence type="ECO:0000313" key="1">
    <source>
        <dbReference type="EMBL" id="GFS75639.1"/>
    </source>
</evidence>
<proteinExistence type="predicted"/>
<dbReference type="EMBL" id="BMAW01096644">
    <property type="protein sequence ID" value="GFS75639.1"/>
    <property type="molecule type" value="Genomic_DNA"/>
</dbReference>